<keyword evidence="1" id="KW-0677">Repeat</keyword>
<evidence type="ECO:0000313" key="2">
    <source>
        <dbReference type="EMBL" id="CAF1924146.1"/>
    </source>
</evidence>
<organism evidence="2">
    <name type="scientific">Brassica napus</name>
    <name type="common">Rape</name>
    <dbReference type="NCBI Taxonomy" id="3708"/>
    <lineage>
        <taxon>Eukaryota</taxon>
        <taxon>Viridiplantae</taxon>
        <taxon>Streptophyta</taxon>
        <taxon>Embryophyta</taxon>
        <taxon>Tracheophyta</taxon>
        <taxon>Spermatophyta</taxon>
        <taxon>Magnoliopsida</taxon>
        <taxon>eudicotyledons</taxon>
        <taxon>Gunneridae</taxon>
        <taxon>Pentapetalae</taxon>
        <taxon>rosids</taxon>
        <taxon>malvids</taxon>
        <taxon>Brassicales</taxon>
        <taxon>Brassicaceae</taxon>
        <taxon>Brassiceae</taxon>
        <taxon>Brassica</taxon>
    </lineage>
</organism>
<dbReference type="Gramene" id="CDX95130">
    <property type="protein sequence ID" value="CDX95130"/>
    <property type="gene ID" value="GSBRNA2T00100672001"/>
</dbReference>
<accession>A0A816KNK0</accession>
<gene>
    <name evidence="2" type="ORF">DARMORV10_C05P05780.1</name>
</gene>
<evidence type="ECO:0000256" key="1">
    <source>
        <dbReference type="ARBA" id="ARBA00022737"/>
    </source>
</evidence>
<proteinExistence type="predicted"/>
<dbReference type="EMBL" id="HG994369">
    <property type="protein sequence ID" value="CAF1924146.1"/>
    <property type="molecule type" value="Genomic_DNA"/>
</dbReference>
<dbReference type="Proteomes" id="UP001295469">
    <property type="component" value="Chromosome C05"/>
</dbReference>
<dbReference type="AlphaFoldDB" id="A0A816KNK0"/>
<dbReference type="Pfam" id="PF13041">
    <property type="entry name" value="PPR_2"/>
    <property type="match status" value="1"/>
</dbReference>
<dbReference type="InterPro" id="IPR002885">
    <property type="entry name" value="PPR_rpt"/>
</dbReference>
<dbReference type="Gene3D" id="1.25.40.10">
    <property type="entry name" value="Tetratricopeptide repeat domain"/>
    <property type="match status" value="1"/>
</dbReference>
<sequence>MSDPGKRGRIDEVKLLLGEMKRRRIKPDVVIYNIMVNHLCSEALCLVFGKVYSVISVIKDGGFCCEALLELIST</sequence>
<reference evidence="2" key="1">
    <citation type="submission" date="2021-01" db="EMBL/GenBank/DDBJ databases">
        <authorList>
            <consortium name="Genoscope - CEA"/>
            <person name="William W."/>
        </authorList>
    </citation>
    <scope>NUCLEOTIDE SEQUENCE</scope>
</reference>
<name>A0A816KNK0_BRANA</name>
<dbReference type="NCBIfam" id="TIGR00756">
    <property type="entry name" value="PPR"/>
    <property type="match status" value="1"/>
</dbReference>
<protein>
    <submittedName>
        <fullName evidence="2">(rape) hypothetical protein</fullName>
    </submittedName>
</protein>
<dbReference type="InterPro" id="IPR011990">
    <property type="entry name" value="TPR-like_helical_dom_sf"/>
</dbReference>